<evidence type="ECO:0000256" key="6">
    <source>
        <dbReference type="SAM" id="Phobius"/>
    </source>
</evidence>
<keyword evidence="8" id="KW-1185">Reference proteome</keyword>
<evidence type="ECO:0000256" key="2">
    <source>
        <dbReference type="ARBA" id="ARBA00010095"/>
    </source>
</evidence>
<keyword evidence="3 6" id="KW-0812">Transmembrane</keyword>
<accession>A0A8C4YQ56</accession>
<evidence type="ECO:0000256" key="5">
    <source>
        <dbReference type="ARBA" id="ARBA00023136"/>
    </source>
</evidence>
<comment type="subcellular location">
    <subcellularLocation>
        <location evidence="1">Membrane</location>
        <topology evidence="1">Multi-pass membrane protein</topology>
    </subcellularLocation>
</comment>
<organism evidence="7 8">
    <name type="scientific">Gopherus evgoodei</name>
    <name type="common">Goodes thornscrub tortoise</name>
    <dbReference type="NCBI Taxonomy" id="1825980"/>
    <lineage>
        <taxon>Eukaryota</taxon>
        <taxon>Metazoa</taxon>
        <taxon>Chordata</taxon>
        <taxon>Craniata</taxon>
        <taxon>Vertebrata</taxon>
        <taxon>Euteleostomi</taxon>
        <taxon>Archelosauria</taxon>
        <taxon>Testudinata</taxon>
        <taxon>Testudines</taxon>
        <taxon>Cryptodira</taxon>
        <taxon>Durocryptodira</taxon>
        <taxon>Testudinoidea</taxon>
        <taxon>Testudinidae</taxon>
        <taxon>Gopherus</taxon>
    </lineage>
</organism>
<dbReference type="InterPro" id="IPR033466">
    <property type="entry name" value="Cornichon_conserved"/>
</dbReference>
<reference evidence="7" key="1">
    <citation type="submission" date="2019-06" db="EMBL/GenBank/DDBJ databases">
        <title>G10K-VGP Goodes thornscrub tortoise genome, primary haplotype.</title>
        <authorList>
            <person name="Murphy B."/>
            <person name="Edwards T."/>
            <person name="Rhie A."/>
            <person name="Koren S."/>
            <person name="Phillippy A."/>
            <person name="Fedrigo O."/>
            <person name="Haase B."/>
            <person name="Mountcastle J."/>
            <person name="Lewin H."/>
            <person name="Damas J."/>
            <person name="Howe K."/>
            <person name="Formenti G."/>
            <person name="Myers G."/>
            <person name="Durbin R."/>
            <person name="Jarvis E.D."/>
        </authorList>
    </citation>
    <scope>NUCLEOTIDE SEQUENCE [LARGE SCALE GENOMIC DNA]</scope>
</reference>
<dbReference type="GeneTree" id="ENSGT00950000182834"/>
<keyword evidence="4 6" id="KW-1133">Transmembrane helix</keyword>
<dbReference type="GO" id="GO:0016192">
    <property type="term" value="P:vesicle-mediated transport"/>
    <property type="evidence" value="ECO:0007669"/>
    <property type="project" value="InterPro"/>
</dbReference>
<keyword evidence="5 6" id="KW-0472">Membrane</keyword>
<dbReference type="OrthoDB" id="434393at2759"/>
<dbReference type="AlphaFoldDB" id="A0A8C4YQ56"/>
<dbReference type="InterPro" id="IPR003377">
    <property type="entry name" value="Cornichon"/>
</dbReference>
<dbReference type="Ensembl" id="ENSGEVT00005030763.1">
    <property type="protein sequence ID" value="ENSGEVP00005029281.1"/>
    <property type="gene ID" value="ENSGEVG00005020511.1"/>
</dbReference>
<dbReference type="PROSITE" id="PS01340">
    <property type="entry name" value="CORNICHON"/>
    <property type="match status" value="1"/>
</dbReference>
<sequence length="99" mass="11209">MVALLLTATLLFFSIWHIIVFDELQTDYKNPIDHCNTLSPLVFPEYPIYAFFCVMLLCAAEWLTLGLNMPVLLIRMMACFGLSSTTTVPNSLTTQPFSK</sequence>
<comment type="similarity">
    <text evidence="2">Belongs to the cornichon family.</text>
</comment>
<dbReference type="PANTHER" id="PTHR12290">
    <property type="entry name" value="CORNICHON-RELATED"/>
    <property type="match status" value="1"/>
</dbReference>
<evidence type="ECO:0000256" key="3">
    <source>
        <dbReference type="ARBA" id="ARBA00022692"/>
    </source>
</evidence>
<name>A0A8C4YQ56_9SAUR</name>
<reference evidence="7" key="3">
    <citation type="submission" date="2025-09" db="UniProtKB">
        <authorList>
            <consortium name="Ensembl"/>
        </authorList>
    </citation>
    <scope>IDENTIFICATION</scope>
</reference>
<dbReference type="GO" id="GO:0016020">
    <property type="term" value="C:membrane"/>
    <property type="evidence" value="ECO:0007669"/>
    <property type="project" value="UniProtKB-SubCell"/>
</dbReference>
<protein>
    <submittedName>
        <fullName evidence="7">Uncharacterized protein</fullName>
    </submittedName>
</protein>
<evidence type="ECO:0000256" key="4">
    <source>
        <dbReference type="ARBA" id="ARBA00022989"/>
    </source>
</evidence>
<reference evidence="7" key="2">
    <citation type="submission" date="2025-08" db="UniProtKB">
        <authorList>
            <consortium name="Ensembl"/>
        </authorList>
    </citation>
    <scope>IDENTIFICATION</scope>
</reference>
<proteinExistence type="inferred from homology"/>
<dbReference type="SMART" id="SM01398">
    <property type="entry name" value="Cornichon"/>
    <property type="match status" value="1"/>
</dbReference>
<dbReference type="Pfam" id="PF03311">
    <property type="entry name" value="Cornichon"/>
    <property type="match status" value="1"/>
</dbReference>
<dbReference type="Proteomes" id="UP000694390">
    <property type="component" value="Chromosome 6"/>
</dbReference>
<feature type="transmembrane region" description="Helical" evidence="6">
    <location>
        <begin position="48"/>
        <end position="67"/>
    </location>
</feature>
<evidence type="ECO:0000313" key="8">
    <source>
        <dbReference type="Proteomes" id="UP000694390"/>
    </source>
</evidence>
<evidence type="ECO:0000313" key="7">
    <source>
        <dbReference type="Ensembl" id="ENSGEVP00005029281.1"/>
    </source>
</evidence>
<evidence type="ECO:0000256" key="1">
    <source>
        <dbReference type="ARBA" id="ARBA00004141"/>
    </source>
</evidence>